<dbReference type="EMBL" id="BTGU01000087">
    <property type="protein sequence ID" value="GMN59454.1"/>
    <property type="molecule type" value="Genomic_DNA"/>
</dbReference>
<evidence type="ECO:0008006" key="4">
    <source>
        <dbReference type="Google" id="ProtNLM"/>
    </source>
</evidence>
<feature type="transmembrane region" description="Helical" evidence="1">
    <location>
        <begin position="92"/>
        <end position="112"/>
    </location>
</feature>
<dbReference type="AlphaFoldDB" id="A0AA88DQ44"/>
<name>A0AA88DQ44_FICCA</name>
<evidence type="ECO:0000256" key="1">
    <source>
        <dbReference type="SAM" id="Phobius"/>
    </source>
</evidence>
<proteinExistence type="predicted"/>
<feature type="transmembrane region" description="Helical" evidence="1">
    <location>
        <begin position="12"/>
        <end position="31"/>
    </location>
</feature>
<sequence length="175" mass="19766">MEEGKGRGFDGTFRLSTLVVVVIFLPTAFLVLVDFHFILSLIITMVFLLSGLVVCSPDLDLGDLLVLLDLWLCRVFGDLCDLRSWLPIDWQFLLLVRALLSRAWCMLVYGVLRYFSVFGPQTCVVATMLKLFVSMVEGYDLTIAGSLHCIVQFSERGLCILPKRLRRIRASQGDL</sequence>
<keyword evidence="1" id="KW-0812">Transmembrane</keyword>
<dbReference type="Proteomes" id="UP001187192">
    <property type="component" value="Unassembled WGS sequence"/>
</dbReference>
<protein>
    <recommendedName>
        <fullName evidence="4">Transmembrane protein</fullName>
    </recommendedName>
</protein>
<accession>A0AA88DQ44</accession>
<evidence type="ECO:0000313" key="3">
    <source>
        <dbReference type="Proteomes" id="UP001187192"/>
    </source>
</evidence>
<organism evidence="2 3">
    <name type="scientific">Ficus carica</name>
    <name type="common">Common fig</name>
    <dbReference type="NCBI Taxonomy" id="3494"/>
    <lineage>
        <taxon>Eukaryota</taxon>
        <taxon>Viridiplantae</taxon>
        <taxon>Streptophyta</taxon>
        <taxon>Embryophyta</taxon>
        <taxon>Tracheophyta</taxon>
        <taxon>Spermatophyta</taxon>
        <taxon>Magnoliopsida</taxon>
        <taxon>eudicotyledons</taxon>
        <taxon>Gunneridae</taxon>
        <taxon>Pentapetalae</taxon>
        <taxon>rosids</taxon>
        <taxon>fabids</taxon>
        <taxon>Rosales</taxon>
        <taxon>Moraceae</taxon>
        <taxon>Ficeae</taxon>
        <taxon>Ficus</taxon>
    </lineage>
</organism>
<evidence type="ECO:0000313" key="2">
    <source>
        <dbReference type="EMBL" id="GMN59454.1"/>
    </source>
</evidence>
<feature type="transmembrane region" description="Helical" evidence="1">
    <location>
        <begin position="37"/>
        <end position="55"/>
    </location>
</feature>
<gene>
    <name evidence="2" type="ORF">TIFTF001_028548</name>
</gene>
<comment type="caution">
    <text evidence="2">The sequence shown here is derived from an EMBL/GenBank/DDBJ whole genome shotgun (WGS) entry which is preliminary data.</text>
</comment>
<keyword evidence="1" id="KW-0472">Membrane</keyword>
<keyword evidence="3" id="KW-1185">Reference proteome</keyword>
<reference evidence="2" key="1">
    <citation type="submission" date="2023-07" db="EMBL/GenBank/DDBJ databases">
        <title>draft genome sequence of fig (Ficus carica).</title>
        <authorList>
            <person name="Takahashi T."/>
            <person name="Nishimura K."/>
        </authorList>
    </citation>
    <scope>NUCLEOTIDE SEQUENCE</scope>
</reference>
<keyword evidence="1" id="KW-1133">Transmembrane helix</keyword>